<dbReference type="PANTHER" id="PTHR11727">
    <property type="entry name" value="DIMETHYLADENOSINE TRANSFERASE"/>
    <property type="match status" value="1"/>
</dbReference>
<dbReference type="Proteomes" id="UP000502823">
    <property type="component" value="Unassembled WGS sequence"/>
</dbReference>
<keyword evidence="8" id="KW-0805">Transcription regulation</keyword>
<dbReference type="EMBL" id="BLKM01000553">
    <property type="protein sequence ID" value="GFG35524.1"/>
    <property type="molecule type" value="Genomic_DNA"/>
</dbReference>
<evidence type="ECO:0000256" key="8">
    <source>
        <dbReference type="ARBA" id="ARBA00023015"/>
    </source>
</evidence>
<dbReference type="GO" id="GO:0003723">
    <property type="term" value="F:RNA binding"/>
    <property type="evidence" value="ECO:0007669"/>
    <property type="project" value="UniProtKB-UniRule"/>
</dbReference>
<evidence type="ECO:0000256" key="10">
    <source>
        <dbReference type="ARBA" id="ARBA00023163"/>
    </source>
</evidence>
<proteinExistence type="inferred from homology"/>
<feature type="region of interest" description="Disordered" evidence="13">
    <location>
        <begin position="450"/>
        <end position="476"/>
    </location>
</feature>
<keyword evidence="15" id="KW-1185">Reference proteome</keyword>
<evidence type="ECO:0000256" key="9">
    <source>
        <dbReference type="ARBA" id="ARBA00023128"/>
    </source>
</evidence>
<comment type="similarity">
    <text evidence="11 12">Belongs to the class I-like SAM-binding methyltransferase superfamily. rRNA adenine N(6)-methyltransferase family.</text>
</comment>
<dbReference type="GO" id="GO:0005759">
    <property type="term" value="C:mitochondrial matrix"/>
    <property type="evidence" value="ECO:0007669"/>
    <property type="project" value="TreeGrafter"/>
</dbReference>
<feature type="binding site" evidence="11">
    <location>
        <position position="203"/>
    </location>
    <ligand>
        <name>S-adenosyl-L-methionine</name>
        <dbReference type="ChEBI" id="CHEBI:59789"/>
    </ligand>
</feature>
<feature type="compositionally biased region" description="Acidic residues" evidence="13">
    <location>
        <begin position="459"/>
        <end position="476"/>
    </location>
</feature>
<dbReference type="Gene3D" id="3.40.50.150">
    <property type="entry name" value="Vaccinia Virus protein VP39"/>
    <property type="match status" value="1"/>
</dbReference>
<dbReference type="EC" id="2.1.1.-" evidence="12"/>
<dbReference type="GO" id="GO:0000179">
    <property type="term" value="F:rRNA (adenine-N6,N6-)-dimethyltransferase activity"/>
    <property type="evidence" value="ECO:0007669"/>
    <property type="project" value="UniProtKB-UniRule"/>
</dbReference>
<keyword evidence="6 11" id="KW-0694">RNA-binding</keyword>
<sequence length="476" mass="54077">MCIKIFPKISSGMCSSYSVMKVLLKHTKVPLSAHVSTSPVQLGLMTRNCAQTGVQSGVTLNNTTGEEYLGTKKSKPVVNHKPAAPKEKFSQDILEYLKSKDYLQPVLGFLPQKILKRRKRNIDVLYTVDQDVAKKVVDLIALDVVKGGVPVFEANPGLGFISRGLLAAGVQRLFLCEPSLSLSQLSKELKNEFPRRIEVISKDLFGLAKLDFQDNQDGGSRVQSLFCGVHSKEWHSDPVMKIIGVLPSLSFIRHVIQSHVFQTGIMTYGRPEFYLIMTPVLYFNLTSKPGDGYLFYRSTSVLFQLMFEWHLLEKLPRAGFLPWQAKQSTKKWAKLTKVRNVDRDCMYLVKIIPRQDFFKTVVSGDQLQPLWFFVRHHLISRKSKVIPQLEKWISGCGPRIIMDGMTIFTEFGDLTPQEILSLFHKFVSWPEYPVCPFIASMETSFMKMESGTDIIGKDSDDEAEEEEEEEEEDDES</sequence>
<keyword evidence="7" id="KW-0809">Transit peptide</keyword>
<keyword evidence="10" id="KW-0804">Transcription</keyword>
<keyword evidence="3 11" id="KW-0489">Methyltransferase</keyword>
<dbReference type="AlphaFoldDB" id="A0A6L2PTH7"/>
<feature type="binding site" evidence="11">
    <location>
        <position position="177"/>
    </location>
    <ligand>
        <name>S-adenosyl-L-methionine</name>
        <dbReference type="ChEBI" id="CHEBI:59789"/>
    </ligand>
</feature>
<evidence type="ECO:0000256" key="6">
    <source>
        <dbReference type="ARBA" id="ARBA00022884"/>
    </source>
</evidence>
<evidence type="ECO:0000256" key="1">
    <source>
        <dbReference type="ARBA" id="ARBA00004173"/>
    </source>
</evidence>
<dbReference type="GO" id="GO:0006391">
    <property type="term" value="P:transcription initiation at mitochondrial promoter"/>
    <property type="evidence" value="ECO:0007669"/>
    <property type="project" value="TreeGrafter"/>
</dbReference>
<organism evidence="14 15">
    <name type="scientific">Coptotermes formosanus</name>
    <name type="common">Formosan subterranean termite</name>
    <dbReference type="NCBI Taxonomy" id="36987"/>
    <lineage>
        <taxon>Eukaryota</taxon>
        <taxon>Metazoa</taxon>
        <taxon>Ecdysozoa</taxon>
        <taxon>Arthropoda</taxon>
        <taxon>Hexapoda</taxon>
        <taxon>Insecta</taxon>
        <taxon>Pterygota</taxon>
        <taxon>Neoptera</taxon>
        <taxon>Polyneoptera</taxon>
        <taxon>Dictyoptera</taxon>
        <taxon>Blattodea</taxon>
        <taxon>Blattoidea</taxon>
        <taxon>Termitoidae</taxon>
        <taxon>Rhinotermitidae</taxon>
        <taxon>Coptotermes</taxon>
    </lineage>
</organism>
<dbReference type="GO" id="GO:0034246">
    <property type="term" value="F:mitochondrial transcription factor activity"/>
    <property type="evidence" value="ECO:0007669"/>
    <property type="project" value="TreeGrafter"/>
</dbReference>
<comment type="caution">
    <text evidence="11">Lacks conserved residue(s) required for the propagation of feature annotation.</text>
</comment>
<feature type="binding site" evidence="11">
    <location>
        <position position="127"/>
    </location>
    <ligand>
        <name>S-adenosyl-L-methionine</name>
        <dbReference type="ChEBI" id="CHEBI:59789"/>
    </ligand>
</feature>
<protein>
    <recommendedName>
        <fullName evidence="12">rRNA adenine N(6)-methyltransferase</fullName>
        <ecNumber evidence="12">2.1.1.-</ecNumber>
    </recommendedName>
</protein>
<evidence type="ECO:0000256" key="5">
    <source>
        <dbReference type="ARBA" id="ARBA00022691"/>
    </source>
</evidence>
<dbReference type="Pfam" id="PF00398">
    <property type="entry name" value="RrnaAD"/>
    <property type="match status" value="1"/>
</dbReference>
<dbReference type="PANTHER" id="PTHR11727:SF13">
    <property type="entry name" value="DIMETHYLADENOSINE TRANSFERASE 2, MITOCHONDRIAL"/>
    <property type="match status" value="1"/>
</dbReference>
<reference evidence="15" key="1">
    <citation type="submission" date="2020-01" db="EMBL/GenBank/DDBJ databases">
        <title>Draft genome sequence of the Termite Coptotermes fromosanus.</title>
        <authorList>
            <person name="Itakura S."/>
            <person name="Yosikawa Y."/>
            <person name="Umezawa K."/>
        </authorList>
    </citation>
    <scope>NUCLEOTIDE SEQUENCE [LARGE SCALE GENOMIC DNA]</scope>
</reference>
<keyword evidence="2 12" id="KW-0698">rRNA processing</keyword>
<keyword evidence="4 11" id="KW-0808">Transferase</keyword>
<evidence type="ECO:0000313" key="14">
    <source>
        <dbReference type="EMBL" id="GFG35524.1"/>
    </source>
</evidence>
<dbReference type="InterPro" id="IPR029063">
    <property type="entry name" value="SAM-dependent_MTases_sf"/>
</dbReference>
<accession>A0A6L2PTH7</accession>
<dbReference type="InterPro" id="IPR001737">
    <property type="entry name" value="KsgA/Erm"/>
</dbReference>
<dbReference type="SUPFAM" id="SSF53335">
    <property type="entry name" value="S-adenosyl-L-methionine-dependent methyltransferases"/>
    <property type="match status" value="1"/>
</dbReference>
<name>A0A6L2PTH7_COPFO</name>
<gene>
    <name evidence="14" type="ORF">Cfor_12791</name>
</gene>
<evidence type="ECO:0000256" key="4">
    <source>
        <dbReference type="ARBA" id="ARBA00022679"/>
    </source>
</evidence>
<evidence type="ECO:0000256" key="3">
    <source>
        <dbReference type="ARBA" id="ARBA00022603"/>
    </source>
</evidence>
<comment type="subcellular location">
    <subcellularLocation>
        <location evidence="1">Mitochondrion</location>
    </subcellularLocation>
</comment>
<evidence type="ECO:0000256" key="7">
    <source>
        <dbReference type="ARBA" id="ARBA00022946"/>
    </source>
</evidence>
<keyword evidence="9" id="KW-0496">Mitochondrion</keyword>
<dbReference type="FunCoup" id="A0A6L2PTH7">
    <property type="interactions" value="310"/>
</dbReference>
<dbReference type="OrthoDB" id="9895503at2759"/>
<dbReference type="PROSITE" id="PS51689">
    <property type="entry name" value="SAM_RNA_A_N6_MT"/>
    <property type="match status" value="1"/>
</dbReference>
<comment type="caution">
    <text evidence="14">The sequence shown here is derived from an EMBL/GenBank/DDBJ whole genome shotgun (WGS) entry which is preliminary data.</text>
</comment>
<evidence type="ECO:0000256" key="13">
    <source>
        <dbReference type="SAM" id="MobiDB-lite"/>
    </source>
</evidence>
<evidence type="ECO:0000313" key="15">
    <source>
        <dbReference type="Proteomes" id="UP000502823"/>
    </source>
</evidence>
<evidence type="ECO:0000256" key="11">
    <source>
        <dbReference type="PROSITE-ProRule" id="PRU01026"/>
    </source>
</evidence>
<keyword evidence="5 11" id="KW-0949">S-adenosyl-L-methionine</keyword>
<evidence type="ECO:0000256" key="2">
    <source>
        <dbReference type="ARBA" id="ARBA00022552"/>
    </source>
</evidence>
<dbReference type="InParanoid" id="A0A6L2PTH7"/>
<evidence type="ECO:0000256" key="12">
    <source>
        <dbReference type="RuleBase" id="RU362106"/>
    </source>
</evidence>